<keyword evidence="4" id="KW-0808">Transferase</keyword>
<keyword evidence="7" id="KW-0067">ATP-binding</keyword>
<evidence type="ECO:0000256" key="8">
    <source>
        <dbReference type="SAM" id="Coils"/>
    </source>
</evidence>
<proteinExistence type="predicted"/>
<dbReference type="InterPro" id="IPR011102">
    <property type="entry name" value="Sig_transdc_His_kinase_HWE"/>
</dbReference>
<feature type="coiled-coil region" evidence="8">
    <location>
        <begin position="128"/>
        <end position="166"/>
    </location>
</feature>
<dbReference type="Proteomes" id="UP001526430">
    <property type="component" value="Unassembled WGS sequence"/>
</dbReference>
<dbReference type="InterPro" id="IPR036890">
    <property type="entry name" value="HATPase_C_sf"/>
</dbReference>
<gene>
    <name evidence="11" type="ORF">OF850_03450</name>
</gene>
<dbReference type="SUPFAM" id="SSF55785">
    <property type="entry name" value="PYP-like sensor domain (PAS domain)"/>
    <property type="match status" value="1"/>
</dbReference>
<evidence type="ECO:0000313" key="11">
    <source>
        <dbReference type="EMBL" id="MCW8084672.1"/>
    </source>
</evidence>
<keyword evidence="9" id="KW-0472">Membrane</keyword>
<name>A0ABT3NR87_9PROT</name>
<keyword evidence="12" id="KW-1185">Reference proteome</keyword>
<evidence type="ECO:0000256" key="5">
    <source>
        <dbReference type="ARBA" id="ARBA00022741"/>
    </source>
</evidence>
<dbReference type="Pfam" id="PF08448">
    <property type="entry name" value="PAS_4"/>
    <property type="match status" value="1"/>
</dbReference>
<dbReference type="SUPFAM" id="SSF55874">
    <property type="entry name" value="ATPase domain of HSP90 chaperone/DNA topoisomerase II/histidine kinase"/>
    <property type="match status" value="1"/>
</dbReference>
<evidence type="ECO:0000256" key="7">
    <source>
        <dbReference type="ARBA" id="ARBA00022840"/>
    </source>
</evidence>
<feature type="domain" description="Signal transduction histidine kinase HWE region" evidence="10">
    <location>
        <begin position="293"/>
        <end position="372"/>
    </location>
</feature>
<comment type="catalytic activity">
    <reaction evidence="1">
        <text>ATP + protein L-histidine = ADP + protein N-phospho-L-histidine.</text>
        <dbReference type="EC" id="2.7.13.3"/>
    </reaction>
</comment>
<evidence type="ECO:0000313" key="12">
    <source>
        <dbReference type="Proteomes" id="UP001526430"/>
    </source>
</evidence>
<organism evidence="11 12">
    <name type="scientific">Sabulicella glaciei</name>
    <dbReference type="NCBI Taxonomy" id="2984948"/>
    <lineage>
        <taxon>Bacteria</taxon>
        <taxon>Pseudomonadati</taxon>
        <taxon>Pseudomonadota</taxon>
        <taxon>Alphaproteobacteria</taxon>
        <taxon>Acetobacterales</taxon>
        <taxon>Acetobacteraceae</taxon>
        <taxon>Sabulicella</taxon>
    </lineage>
</organism>
<evidence type="ECO:0000256" key="1">
    <source>
        <dbReference type="ARBA" id="ARBA00000085"/>
    </source>
</evidence>
<feature type="transmembrane region" description="Helical" evidence="9">
    <location>
        <begin position="28"/>
        <end position="53"/>
    </location>
</feature>
<keyword evidence="8" id="KW-0175">Coiled coil</keyword>
<evidence type="ECO:0000256" key="9">
    <source>
        <dbReference type="SAM" id="Phobius"/>
    </source>
</evidence>
<dbReference type="Gene3D" id="3.30.450.20">
    <property type="entry name" value="PAS domain"/>
    <property type="match status" value="1"/>
</dbReference>
<keyword evidence="3" id="KW-0597">Phosphoprotein</keyword>
<evidence type="ECO:0000256" key="6">
    <source>
        <dbReference type="ARBA" id="ARBA00022777"/>
    </source>
</evidence>
<dbReference type="EMBL" id="JAPFQI010000001">
    <property type="protein sequence ID" value="MCW8084672.1"/>
    <property type="molecule type" value="Genomic_DNA"/>
</dbReference>
<accession>A0ABT3NR87</accession>
<dbReference type="Pfam" id="PF25487">
    <property type="entry name" value="ETR1_N"/>
    <property type="match status" value="1"/>
</dbReference>
<evidence type="ECO:0000256" key="3">
    <source>
        <dbReference type="ARBA" id="ARBA00022553"/>
    </source>
</evidence>
<dbReference type="Pfam" id="PF07536">
    <property type="entry name" value="HWE_HK"/>
    <property type="match status" value="1"/>
</dbReference>
<dbReference type="Gene3D" id="3.30.565.10">
    <property type="entry name" value="Histidine kinase-like ATPase, C-terminal domain"/>
    <property type="match status" value="1"/>
</dbReference>
<reference evidence="11 12" key="1">
    <citation type="submission" date="2022-10" db="EMBL/GenBank/DDBJ databases">
        <title>Roseococcus glaciei nov., sp. nov., isolated from glacier.</title>
        <authorList>
            <person name="Liu Q."/>
            <person name="Xin Y.-H."/>
        </authorList>
    </citation>
    <scope>NUCLEOTIDE SEQUENCE [LARGE SCALE GENOMIC DNA]</scope>
    <source>
        <strain evidence="11 12">MDT2-1-1</strain>
    </source>
</reference>
<dbReference type="InterPro" id="IPR058544">
    <property type="entry name" value="ETR1_N"/>
</dbReference>
<keyword evidence="5" id="KW-0547">Nucleotide-binding</keyword>
<dbReference type="PANTHER" id="PTHR41523">
    <property type="entry name" value="TWO-COMPONENT SYSTEM SENSOR PROTEIN"/>
    <property type="match status" value="1"/>
</dbReference>
<dbReference type="InterPro" id="IPR013656">
    <property type="entry name" value="PAS_4"/>
</dbReference>
<dbReference type="RefSeq" id="WP_301588344.1">
    <property type="nucleotide sequence ID" value="NZ_JAPFQI010000001.1"/>
</dbReference>
<feature type="transmembrane region" description="Helical" evidence="9">
    <location>
        <begin position="65"/>
        <end position="87"/>
    </location>
</feature>
<protein>
    <recommendedName>
        <fullName evidence="2">histidine kinase</fullName>
        <ecNumber evidence="2">2.7.13.3</ecNumber>
    </recommendedName>
</protein>
<evidence type="ECO:0000259" key="10">
    <source>
        <dbReference type="SMART" id="SM00911"/>
    </source>
</evidence>
<dbReference type="InterPro" id="IPR035965">
    <property type="entry name" value="PAS-like_dom_sf"/>
</dbReference>
<evidence type="ECO:0000256" key="4">
    <source>
        <dbReference type="ARBA" id="ARBA00022679"/>
    </source>
</evidence>
<keyword evidence="9" id="KW-1133">Transmembrane helix</keyword>
<sequence length="487" mass="54603">MGNYLRSWFEPSAFTPHGFCLLWEPGLIWLHTVSDALVALAYFSIPVALVAFLRRRRDFEFPQIGWLFAAFILLCGLTHMIGVVTLWQPWYWFEGLVKAATAIVSLLTAIVLWPLIPKALSLPSPSSLREANDRLAREVEEKNALVRALEVREAELKELTASLERRVMERTESIAQINRRFDAALSAADVTVFTQDERLTYTWISKPELGLTVEEIIGRTDEEVLGEAAPPIVAVKRRVLETGDPERMEAKAGDQWWQMSIEKLHDAPGIICGAIEITSRKRDEARIRFLFDEVKHRVGNLLAVAQAILRQTAASCETVDEVVERFGLRLRALGGSHQLLVREGPRSASLREVVESQLGYHEASRFIIEGPEVRLDDSAVLHIGMALHELATNAVKFGALSVPSGMVRVAWTVENGRCTLRWREMGGPPVRPANRRGFGREVIEWAAAQAVNGEVSLDFPPEGLRWELRFPLKERKLVEDGVAHSAG</sequence>
<dbReference type="PANTHER" id="PTHR41523:SF7">
    <property type="entry name" value="HISTIDINE KINASE"/>
    <property type="match status" value="1"/>
</dbReference>
<comment type="caution">
    <text evidence="11">The sequence shown here is derived from an EMBL/GenBank/DDBJ whole genome shotgun (WGS) entry which is preliminary data.</text>
</comment>
<evidence type="ECO:0000256" key="2">
    <source>
        <dbReference type="ARBA" id="ARBA00012438"/>
    </source>
</evidence>
<dbReference type="SMART" id="SM00911">
    <property type="entry name" value="HWE_HK"/>
    <property type="match status" value="1"/>
</dbReference>
<keyword evidence="6" id="KW-0418">Kinase</keyword>
<keyword evidence="9" id="KW-0812">Transmembrane</keyword>
<dbReference type="EC" id="2.7.13.3" evidence="2"/>